<protein>
    <submittedName>
        <fullName evidence="4">MarR family transcriptional regulator</fullName>
    </submittedName>
</protein>
<evidence type="ECO:0000256" key="1">
    <source>
        <dbReference type="ARBA" id="ARBA00007553"/>
    </source>
</evidence>
<dbReference type="InterPro" id="IPR015510">
    <property type="entry name" value="PGRP"/>
</dbReference>
<dbReference type="InterPro" id="IPR006619">
    <property type="entry name" value="PGRP_domain_met/bac"/>
</dbReference>
<keyword evidence="5" id="KW-1185">Reference proteome</keyword>
<evidence type="ECO:0000259" key="2">
    <source>
        <dbReference type="SMART" id="SM00644"/>
    </source>
</evidence>
<dbReference type="InterPro" id="IPR036365">
    <property type="entry name" value="PGBD-like_sf"/>
</dbReference>
<dbReference type="SUPFAM" id="SSF55846">
    <property type="entry name" value="N-acetylmuramoyl-L-alanine amidase-like"/>
    <property type="match status" value="1"/>
</dbReference>
<dbReference type="GO" id="GO:0008270">
    <property type="term" value="F:zinc ion binding"/>
    <property type="evidence" value="ECO:0007669"/>
    <property type="project" value="InterPro"/>
</dbReference>
<dbReference type="Proteomes" id="UP000215005">
    <property type="component" value="Chromosome"/>
</dbReference>
<dbReference type="GO" id="GO:0009253">
    <property type="term" value="P:peptidoglycan catabolic process"/>
    <property type="evidence" value="ECO:0007669"/>
    <property type="project" value="InterPro"/>
</dbReference>
<accession>A0A223S657</accession>
<dbReference type="AlphaFoldDB" id="A0A223S657"/>
<evidence type="ECO:0000313" key="5">
    <source>
        <dbReference type="Proteomes" id="UP000215005"/>
    </source>
</evidence>
<proteinExistence type="inferred from homology"/>
<dbReference type="SMART" id="SM00701">
    <property type="entry name" value="PGRP"/>
    <property type="match status" value="1"/>
</dbReference>
<dbReference type="EMBL" id="CP022753">
    <property type="protein sequence ID" value="ASU83591.1"/>
    <property type="molecule type" value="Genomic_DNA"/>
</dbReference>
<dbReference type="PANTHER" id="PTHR11022">
    <property type="entry name" value="PEPTIDOGLYCAN RECOGNITION PROTEIN"/>
    <property type="match status" value="1"/>
</dbReference>
<dbReference type="CDD" id="cd06583">
    <property type="entry name" value="PGRP"/>
    <property type="match status" value="1"/>
</dbReference>
<dbReference type="RefSeq" id="WP_017616802.1">
    <property type="nucleotide sequence ID" value="NZ_ANBG01000025.1"/>
</dbReference>
<sequence>MVTIISRSAWGARSPRARATTSWDARTGVTVHYSFGSPTQTPRQIQDFHMDSNGWSDIGYNFLVDTLGNAYEGRGWLVIGAHAAPYNTSHIGVCFIGSDGDATPAAKRAIRAICDEADRRAGRALPRSGHRDLNSTSCPGDDLYQWVRDGMPTDGTTAAGGDDVIGLKKGDTGEHVLALQALILYAGGALPQYGADGDYGDETASALLAVRRSVGSEAKDGWGDTVTGWAYAQLMAAVARRQG</sequence>
<dbReference type="Gene3D" id="1.10.101.10">
    <property type="entry name" value="PGBD-like superfamily/PGBD"/>
    <property type="match status" value="1"/>
</dbReference>
<organism evidence="4 5">
    <name type="scientific">Nocardiopsis gilva YIM 90087</name>
    <dbReference type="NCBI Taxonomy" id="1235441"/>
    <lineage>
        <taxon>Bacteria</taxon>
        <taxon>Bacillati</taxon>
        <taxon>Actinomycetota</taxon>
        <taxon>Actinomycetes</taxon>
        <taxon>Streptosporangiales</taxon>
        <taxon>Nocardiopsidaceae</taxon>
        <taxon>Nocardiopsis</taxon>
    </lineage>
</organism>
<dbReference type="Gene3D" id="3.40.80.10">
    <property type="entry name" value="Peptidoglycan recognition protein-like"/>
    <property type="match status" value="1"/>
</dbReference>
<dbReference type="InterPro" id="IPR036366">
    <property type="entry name" value="PGBDSf"/>
</dbReference>
<dbReference type="OrthoDB" id="514320at2"/>
<reference evidence="4 5" key="1">
    <citation type="submission" date="2017-08" db="EMBL/GenBank/DDBJ databases">
        <title>The complete genome sequence of Nocardiopsis gilva YIM 90087.</title>
        <authorList>
            <person name="Yin M."/>
            <person name="Tang S."/>
        </authorList>
    </citation>
    <scope>NUCLEOTIDE SEQUENCE [LARGE SCALE GENOMIC DNA]</scope>
    <source>
        <strain evidence="4 5">YIM 90087</strain>
    </source>
</reference>
<dbReference type="PANTHER" id="PTHR11022:SF41">
    <property type="entry name" value="PEPTIDOGLYCAN-RECOGNITION PROTEIN LC-RELATED"/>
    <property type="match status" value="1"/>
</dbReference>
<comment type="similarity">
    <text evidence="1">Belongs to the N-acetylmuramoyl-L-alanine amidase 2 family.</text>
</comment>
<feature type="domain" description="Peptidoglycan recognition protein family" evidence="3">
    <location>
        <begin position="2"/>
        <end position="134"/>
    </location>
</feature>
<evidence type="ECO:0000313" key="4">
    <source>
        <dbReference type="EMBL" id="ASU83591.1"/>
    </source>
</evidence>
<evidence type="ECO:0000259" key="3">
    <source>
        <dbReference type="SMART" id="SM00701"/>
    </source>
</evidence>
<gene>
    <name evidence="4" type="ORF">CDO52_13020</name>
</gene>
<dbReference type="SMART" id="SM00644">
    <property type="entry name" value="Ami_2"/>
    <property type="match status" value="1"/>
</dbReference>
<dbReference type="InterPro" id="IPR036505">
    <property type="entry name" value="Amidase/PGRP_sf"/>
</dbReference>
<dbReference type="Pfam" id="PF01510">
    <property type="entry name" value="Amidase_2"/>
    <property type="match status" value="1"/>
</dbReference>
<name>A0A223S657_9ACTN</name>
<dbReference type="KEGG" id="ngv:CDO52_13020"/>
<dbReference type="InterPro" id="IPR002502">
    <property type="entry name" value="Amidase_domain"/>
</dbReference>
<dbReference type="GO" id="GO:0008745">
    <property type="term" value="F:N-acetylmuramoyl-L-alanine amidase activity"/>
    <property type="evidence" value="ECO:0007669"/>
    <property type="project" value="InterPro"/>
</dbReference>
<feature type="domain" description="N-acetylmuramoyl-L-alanine amidase" evidence="2">
    <location>
        <begin position="14"/>
        <end position="140"/>
    </location>
</feature>
<dbReference type="SUPFAM" id="SSF47090">
    <property type="entry name" value="PGBD-like"/>
    <property type="match status" value="1"/>
</dbReference>